<dbReference type="EMBL" id="JAQQAF010000002">
    <property type="protein sequence ID" value="KAJ8505040.1"/>
    <property type="molecule type" value="Genomic_DNA"/>
</dbReference>
<organism evidence="2 3">
    <name type="scientific">Ensete ventricosum</name>
    <name type="common">Abyssinian banana</name>
    <name type="synonym">Musa ensete</name>
    <dbReference type="NCBI Taxonomy" id="4639"/>
    <lineage>
        <taxon>Eukaryota</taxon>
        <taxon>Viridiplantae</taxon>
        <taxon>Streptophyta</taxon>
        <taxon>Embryophyta</taxon>
        <taxon>Tracheophyta</taxon>
        <taxon>Spermatophyta</taxon>
        <taxon>Magnoliopsida</taxon>
        <taxon>Liliopsida</taxon>
        <taxon>Zingiberales</taxon>
        <taxon>Musaceae</taxon>
        <taxon>Ensete</taxon>
    </lineage>
</organism>
<protein>
    <submittedName>
        <fullName evidence="2">Uncharacterized protein</fullName>
    </submittedName>
</protein>
<sequence>MELPSLQKEETSSSSETGKNILSEAVTAEPVLPKEEVIECKASKEAVMQEMDEQPIQISKAEAAQAITTATPQETSVPSTVADSVASVANAVALGSETKAQVETAKAEATESSVTEGSPDAQEKKTDA</sequence>
<reference evidence="2 3" key="1">
    <citation type="submission" date="2022-12" db="EMBL/GenBank/DDBJ databases">
        <title>Chromosome-scale assembly of the Ensete ventricosum genome.</title>
        <authorList>
            <person name="Dussert Y."/>
            <person name="Stocks J."/>
            <person name="Wendawek A."/>
            <person name="Woldeyes F."/>
            <person name="Nichols R.A."/>
            <person name="Borrell J.S."/>
        </authorList>
    </citation>
    <scope>NUCLEOTIDE SEQUENCE [LARGE SCALE GENOMIC DNA]</scope>
    <source>
        <strain evidence="3">cv. Maze</strain>
        <tissue evidence="2">Seeds</tissue>
    </source>
</reference>
<evidence type="ECO:0000256" key="1">
    <source>
        <dbReference type="SAM" id="MobiDB-lite"/>
    </source>
</evidence>
<proteinExistence type="predicted"/>
<keyword evidence="3" id="KW-1185">Reference proteome</keyword>
<dbReference type="AlphaFoldDB" id="A0AAV8RQ77"/>
<feature type="region of interest" description="Disordered" evidence="1">
    <location>
        <begin position="1"/>
        <end position="27"/>
    </location>
</feature>
<feature type="region of interest" description="Disordered" evidence="1">
    <location>
        <begin position="98"/>
        <end position="128"/>
    </location>
</feature>
<name>A0AAV8RQ77_ENSVE</name>
<gene>
    <name evidence="2" type="ORF">OPV22_005926</name>
</gene>
<evidence type="ECO:0000313" key="2">
    <source>
        <dbReference type="EMBL" id="KAJ8505040.1"/>
    </source>
</evidence>
<dbReference type="Proteomes" id="UP001222027">
    <property type="component" value="Unassembled WGS sequence"/>
</dbReference>
<accession>A0AAV8RQ77</accession>
<comment type="caution">
    <text evidence="2">The sequence shown here is derived from an EMBL/GenBank/DDBJ whole genome shotgun (WGS) entry which is preliminary data.</text>
</comment>
<evidence type="ECO:0000313" key="3">
    <source>
        <dbReference type="Proteomes" id="UP001222027"/>
    </source>
</evidence>